<evidence type="ECO:0000313" key="1">
    <source>
        <dbReference type="EMBL" id="CAE6805286.1"/>
    </source>
</evidence>
<dbReference type="Proteomes" id="UP000675880">
    <property type="component" value="Unassembled WGS sequence"/>
</dbReference>
<organism evidence="1 2">
    <name type="scientific">Nitrospira defluvii</name>
    <dbReference type="NCBI Taxonomy" id="330214"/>
    <lineage>
        <taxon>Bacteria</taxon>
        <taxon>Pseudomonadati</taxon>
        <taxon>Nitrospirota</taxon>
        <taxon>Nitrospiria</taxon>
        <taxon>Nitrospirales</taxon>
        <taxon>Nitrospiraceae</taxon>
        <taxon>Nitrospira</taxon>
    </lineage>
</organism>
<protein>
    <submittedName>
        <fullName evidence="1">Uncharacterized protein</fullName>
    </submittedName>
</protein>
<reference evidence="1 2" key="1">
    <citation type="submission" date="2021-02" db="EMBL/GenBank/DDBJ databases">
        <authorList>
            <person name="Han P."/>
        </authorList>
    </citation>
    <scope>NUCLEOTIDE SEQUENCE [LARGE SCALE GENOMIC DNA]</scope>
    <source>
        <strain evidence="1">Candidatus Nitrospira sp. ZN2</strain>
    </source>
</reference>
<accession>A0ABN7MII8</accession>
<gene>
    <name evidence="1" type="ORF">NSPZN2_90060</name>
</gene>
<comment type="caution">
    <text evidence="1">The sequence shown here is derived from an EMBL/GenBank/DDBJ whole genome shotgun (WGS) entry which is preliminary data.</text>
</comment>
<name>A0ABN7MII8_9BACT</name>
<proteinExistence type="predicted"/>
<evidence type="ECO:0000313" key="2">
    <source>
        <dbReference type="Proteomes" id="UP000675880"/>
    </source>
</evidence>
<dbReference type="EMBL" id="CAJNBJ010000022">
    <property type="protein sequence ID" value="CAE6805286.1"/>
    <property type="molecule type" value="Genomic_DNA"/>
</dbReference>
<sequence>MVRFGDVGSGNQHEWAGWKSEPSRFVCRDGFAGMASRSMVNDQWSIRLSKLTTADNHKQIWLARLQCHILKRLVPTVQFCHSAPLTAGMCTSFWRE</sequence>
<keyword evidence="2" id="KW-1185">Reference proteome</keyword>